<dbReference type="InterPro" id="IPR012789">
    <property type="entry name" value="Protocat_PcaB-like"/>
</dbReference>
<dbReference type="SUPFAM" id="SSF48557">
    <property type="entry name" value="L-aspartase-like"/>
    <property type="match status" value="1"/>
</dbReference>
<reference evidence="5" key="1">
    <citation type="journal article" date="2015" name="Chem. Biol.">
        <title>Structure, bioactivity, and resistance mechanism of streptomonomicin, an unusual lasso Peptide from an understudied halophilic actinomycete.</title>
        <authorList>
            <person name="Metelev M."/>
            <person name="Tietz J.I."/>
            <person name="Melby J.O."/>
            <person name="Blair P.M."/>
            <person name="Zhu L."/>
            <person name="Livnat I."/>
            <person name="Severinov K."/>
            <person name="Mitchell D.A."/>
        </authorList>
    </citation>
    <scope>NUCLEOTIDE SEQUENCE [LARGE SCALE GENOMIC DNA]</scope>
    <source>
        <strain evidence="5">YIM 90003</strain>
    </source>
</reference>
<dbReference type="EMBL" id="JROO01000022">
    <property type="protein sequence ID" value="KIH98602.1"/>
    <property type="molecule type" value="Genomic_DNA"/>
</dbReference>
<gene>
    <name evidence="4" type="ORF">LP52_12315</name>
</gene>
<dbReference type="Pfam" id="PF10397">
    <property type="entry name" value="ADSL_C"/>
    <property type="match status" value="1"/>
</dbReference>
<dbReference type="InterPro" id="IPR022761">
    <property type="entry name" value="Fumarate_lyase_N"/>
</dbReference>
<dbReference type="PANTHER" id="PTHR43172">
    <property type="entry name" value="ADENYLOSUCCINATE LYASE"/>
    <property type="match status" value="1"/>
</dbReference>
<dbReference type="InterPro" id="IPR019468">
    <property type="entry name" value="AdenyloSucc_lyase_C"/>
</dbReference>
<keyword evidence="4" id="KW-0413">Isomerase</keyword>
<name>A0A0C2JP63_9ACTN</name>
<dbReference type="STRING" id="183763.LP52_12315"/>
<dbReference type="PANTHER" id="PTHR43172:SF2">
    <property type="entry name" value="ADENYLOSUCCINATE LYASE C-TERMINAL DOMAIN-CONTAINING PROTEIN"/>
    <property type="match status" value="1"/>
</dbReference>
<keyword evidence="1" id="KW-0456">Lyase</keyword>
<dbReference type="GO" id="GO:0016853">
    <property type="term" value="F:isomerase activity"/>
    <property type="evidence" value="ECO:0007669"/>
    <property type="project" value="UniProtKB-KW"/>
</dbReference>
<dbReference type="InterPro" id="IPR000362">
    <property type="entry name" value="Fumarate_lyase_fam"/>
</dbReference>
<evidence type="ECO:0000313" key="5">
    <source>
        <dbReference type="Proteomes" id="UP000031675"/>
    </source>
</evidence>
<evidence type="ECO:0000259" key="3">
    <source>
        <dbReference type="SMART" id="SM00998"/>
    </source>
</evidence>
<dbReference type="Gene3D" id="1.10.40.30">
    <property type="entry name" value="Fumarase/aspartase (C-terminal domain)"/>
    <property type="match status" value="1"/>
</dbReference>
<dbReference type="Proteomes" id="UP000031675">
    <property type="component" value="Unassembled WGS sequence"/>
</dbReference>
<organism evidence="4 5">
    <name type="scientific">Streptomonospora alba</name>
    <dbReference type="NCBI Taxonomy" id="183763"/>
    <lineage>
        <taxon>Bacteria</taxon>
        <taxon>Bacillati</taxon>
        <taxon>Actinomycetota</taxon>
        <taxon>Actinomycetes</taxon>
        <taxon>Streptosporangiales</taxon>
        <taxon>Nocardiopsidaceae</taxon>
        <taxon>Streptomonospora</taxon>
    </lineage>
</organism>
<dbReference type="RefSeq" id="WP_040273431.1">
    <property type="nucleotide sequence ID" value="NZ_JROO01000022.1"/>
</dbReference>
<proteinExistence type="inferred from homology"/>
<dbReference type="OrthoDB" id="9768878at2"/>
<evidence type="ECO:0000313" key="4">
    <source>
        <dbReference type="EMBL" id="KIH98602.1"/>
    </source>
</evidence>
<dbReference type="GO" id="GO:0016829">
    <property type="term" value="F:lyase activity"/>
    <property type="evidence" value="ECO:0007669"/>
    <property type="project" value="UniProtKB-KW"/>
</dbReference>
<dbReference type="Gene3D" id="1.20.200.10">
    <property type="entry name" value="Fumarase/aspartase (Central domain)"/>
    <property type="match status" value="1"/>
</dbReference>
<protein>
    <submittedName>
        <fullName evidence="4">3-carboxy-cis,cis-muconate cycloisomerase</fullName>
    </submittedName>
</protein>
<dbReference type="InterPro" id="IPR008948">
    <property type="entry name" value="L-Aspartase-like"/>
</dbReference>
<feature type="domain" description="Adenylosuccinate lyase C-terminal" evidence="3">
    <location>
        <begin position="366"/>
        <end position="443"/>
    </location>
</feature>
<accession>A0A0C2JP63</accession>
<dbReference type="NCBIfam" id="TIGR02426">
    <property type="entry name" value="protocat_pcaB"/>
    <property type="match status" value="1"/>
</dbReference>
<dbReference type="AlphaFoldDB" id="A0A0C2JP63"/>
<evidence type="ECO:0000256" key="1">
    <source>
        <dbReference type="ARBA" id="ARBA00023239"/>
    </source>
</evidence>
<comment type="caution">
    <text evidence="4">The sequence shown here is derived from an EMBL/GenBank/DDBJ whole genome shotgun (WGS) entry which is preliminary data.</text>
</comment>
<sequence length="456" mass="46540">MSEDSGAAGGLFGGVFGRGGIGAETGDRAWLRALLDAEAALARAHARIGLISSEHAEAITAACVPEHFDARRLGADAAGAGNPVVPLVAELTRQVGGEASRHIHHGATSQDIMDTAAMLVSRRAGAVVADHAASAAERLAALAAEHRGTVMAGRTLLQQALPTTFGAVAASWLEGLETAADRLAEVLELRAAAQLGGAAGTLASLGADGPAAAAAFAEETGLAEAELPWHTERGRVADIAASLGRVCGAVGKPAGDIVLLAQTEVAEVEEFGGSGVGGSSTLPHKRNPIAAVSAAACAEQAPGLVSTLFAAQVQQHQRAAGPWHAEWPTLTRLLEAAGSAAAWLDTSLERLAVRPEAMRANLAASGGFPMAERVTADLAGELGRARAHENVRDACHEAARTGRDLADVLADHLEGRRGRAEIDALLDPAGYLGSAPELVDRALAARARRRGAERQA</sequence>
<dbReference type="PRINTS" id="PR00149">
    <property type="entry name" value="FUMRATELYASE"/>
</dbReference>
<evidence type="ECO:0000256" key="2">
    <source>
        <dbReference type="ARBA" id="ARBA00034772"/>
    </source>
</evidence>
<keyword evidence="5" id="KW-1185">Reference proteome</keyword>
<dbReference type="Pfam" id="PF00206">
    <property type="entry name" value="Lyase_1"/>
    <property type="match status" value="1"/>
</dbReference>
<comment type="similarity">
    <text evidence="2">Belongs to the class-II fumarase/aspartase family.</text>
</comment>
<dbReference type="SMART" id="SM00998">
    <property type="entry name" value="ADSL_C"/>
    <property type="match status" value="1"/>
</dbReference>
<dbReference type="GO" id="GO:0019619">
    <property type="term" value="P:3,4-dihydroxybenzoate catabolic process"/>
    <property type="evidence" value="ECO:0007669"/>
    <property type="project" value="InterPro"/>
</dbReference>